<dbReference type="PROSITE" id="PS51257">
    <property type="entry name" value="PROKAR_LIPOPROTEIN"/>
    <property type="match status" value="1"/>
</dbReference>
<dbReference type="RefSeq" id="WP_026500395.1">
    <property type="nucleotide sequence ID" value="NZ_UFTD01000001.1"/>
</dbReference>
<evidence type="ECO:0000256" key="1">
    <source>
        <dbReference type="SAM" id="MobiDB-lite"/>
    </source>
</evidence>
<proteinExistence type="predicted"/>
<dbReference type="AlphaFoldDB" id="A0A336NAY5"/>
<protein>
    <recommendedName>
        <fullName evidence="4">Lipoprotein</fullName>
    </recommendedName>
</protein>
<sequence>MNKVLITTLLLCTGLITAGCEKTYSVAEFKKDKNLMGEWNAKCGFAGTSKNCENLRLAQLELQKEYEAKAEERIREHNENMRKAMEEYRAEMRARHEKWKIDFEKRQAEIEKKEAEEKAKEQAEREAEERAKAKQQQQDNH</sequence>
<evidence type="ECO:0000313" key="2">
    <source>
        <dbReference type="EMBL" id="SSZ39488.1"/>
    </source>
</evidence>
<dbReference type="EMBL" id="UFTD01000001">
    <property type="protein sequence ID" value="SSZ39488.1"/>
    <property type="molecule type" value="Genomic_DNA"/>
</dbReference>
<dbReference type="InterPro" id="IPR047937">
    <property type="entry name" value="Eex_IncN-like"/>
</dbReference>
<accession>A0A336NAY5</accession>
<name>A0A336NAY5_BARGR</name>
<gene>
    <name evidence="2" type="ORF">NCTC12860_00703</name>
</gene>
<dbReference type="Proteomes" id="UP000253846">
    <property type="component" value="Unassembled WGS sequence"/>
</dbReference>
<feature type="compositionally biased region" description="Basic and acidic residues" evidence="1">
    <location>
        <begin position="112"/>
        <end position="132"/>
    </location>
</feature>
<dbReference type="NCBIfam" id="NF033894">
    <property type="entry name" value="Eex_IncN"/>
    <property type="match status" value="1"/>
</dbReference>
<reference evidence="2 3" key="1">
    <citation type="submission" date="2018-06" db="EMBL/GenBank/DDBJ databases">
        <authorList>
            <consortium name="Pathogen Informatics"/>
            <person name="Doyle S."/>
        </authorList>
    </citation>
    <scope>NUCLEOTIDE SEQUENCE [LARGE SCALE GENOMIC DNA]</scope>
    <source>
        <strain evidence="2 3">NCTC12860</strain>
    </source>
</reference>
<evidence type="ECO:0000313" key="3">
    <source>
        <dbReference type="Proteomes" id="UP000253846"/>
    </source>
</evidence>
<feature type="region of interest" description="Disordered" evidence="1">
    <location>
        <begin position="112"/>
        <end position="141"/>
    </location>
</feature>
<organism evidence="2 3">
    <name type="scientific">Bartonella grahamii</name>
    <dbReference type="NCBI Taxonomy" id="33045"/>
    <lineage>
        <taxon>Bacteria</taxon>
        <taxon>Pseudomonadati</taxon>
        <taxon>Pseudomonadota</taxon>
        <taxon>Alphaproteobacteria</taxon>
        <taxon>Hyphomicrobiales</taxon>
        <taxon>Bartonellaceae</taxon>
        <taxon>Bartonella</taxon>
    </lineage>
</organism>
<evidence type="ECO:0008006" key="4">
    <source>
        <dbReference type="Google" id="ProtNLM"/>
    </source>
</evidence>